<dbReference type="InterPro" id="IPR028098">
    <property type="entry name" value="Glyco_trans_4-like_N"/>
</dbReference>
<reference evidence="3" key="1">
    <citation type="submission" date="2016-10" db="EMBL/GenBank/DDBJ databases">
        <authorList>
            <person name="Varghese N."/>
            <person name="Submissions S."/>
        </authorList>
    </citation>
    <scope>NUCLEOTIDE SEQUENCE [LARGE SCALE GENOMIC DNA]</scope>
    <source>
        <strain evidence="3">OR362-8,ATCC BAA-1266,JCM 13504</strain>
    </source>
</reference>
<dbReference type="STRING" id="1227077.SAMN04515668_2286"/>
<evidence type="ECO:0000313" key="3">
    <source>
        <dbReference type="Proteomes" id="UP000199029"/>
    </source>
</evidence>
<dbReference type="Pfam" id="PF13692">
    <property type="entry name" value="Glyco_trans_1_4"/>
    <property type="match status" value="1"/>
</dbReference>
<dbReference type="Gene3D" id="3.40.50.2000">
    <property type="entry name" value="Glycogen Phosphorylase B"/>
    <property type="match status" value="2"/>
</dbReference>
<dbReference type="PANTHER" id="PTHR45947:SF3">
    <property type="entry name" value="SULFOQUINOVOSYL TRANSFERASE SQD2"/>
    <property type="match status" value="1"/>
</dbReference>
<dbReference type="PANTHER" id="PTHR45947">
    <property type="entry name" value="SULFOQUINOVOSYL TRANSFERASE SQD2"/>
    <property type="match status" value="1"/>
</dbReference>
<sequence length="402" mass="44000">MHIAVFSQYHTNPDCPATSRHYTLLAHIAKTHRVTLLTTPAWKGQRLSQAYPWVPVGVELREAQVPYDNKMGPARRAFAFAQYALWAVREGLRIDKPDVIWGISTPLTAAWAAAQVARWRKVPWVFEVQDLWPAFPIAMGAVPTALARKQLYQLEKRLYDSARHILPLSPDMTRYVTDLGVSAGKVTTVLNGTDLELAAYATPEAVQALRQEQGLLGKRVILYAGTFGRANDIPTLVAAAEAMAATDTDAVWLFLGHGYFKPLIAAAAARWPGQIRMVGGQARHEVFTWFALADVSVVSFLGLPVLDSNSPAKLYDSLVVGTPIIVTNQGWTRALVEQHDCGWYVPAGDAVALAAKLQELLAQPEVLAAAGSRGKHLAIEEFDRQLLAQRVQQVLEAAAGKA</sequence>
<evidence type="ECO:0000313" key="2">
    <source>
        <dbReference type="EMBL" id="SFQ40271.1"/>
    </source>
</evidence>
<protein>
    <submittedName>
        <fullName evidence="2">Glycosyltransferase involved in cell wall bisynthesis</fullName>
    </submittedName>
</protein>
<organism evidence="2 3">
    <name type="scientific">Hymenobacter arizonensis</name>
    <name type="common">Siccationidurans arizonensis</name>
    <dbReference type="NCBI Taxonomy" id="1227077"/>
    <lineage>
        <taxon>Bacteria</taxon>
        <taxon>Pseudomonadati</taxon>
        <taxon>Bacteroidota</taxon>
        <taxon>Cytophagia</taxon>
        <taxon>Cytophagales</taxon>
        <taxon>Hymenobacteraceae</taxon>
        <taxon>Hymenobacter</taxon>
    </lineage>
</organism>
<dbReference type="AlphaFoldDB" id="A0A1I5Y7R0"/>
<evidence type="ECO:0000259" key="1">
    <source>
        <dbReference type="Pfam" id="PF13579"/>
    </source>
</evidence>
<name>A0A1I5Y7R0_HYMAR</name>
<dbReference type="InterPro" id="IPR050194">
    <property type="entry name" value="Glycosyltransferase_grp1"/>
</dbReference>
<gene>
    <name evidence="2" type="ORF">SAMN04515668_2286</name>
</gene>
<dbReference type="Pfam" id="PF13579">
    <property type="entry name" value="Glyco_trans_4_4"/>
    <property type="match status" value="1"/>
</dbReference>
<dbReference type="Proteomes" id="UP000199029">
    <property type="component" value="Unassembled WGS sequence"/>
</dbReference>
<dbReference type="RefSeq" id="WP_092672588.1">
    <property type="nucleotide sequence ID" value="NZ_FOXS01000002.1"/>
</dbReference>
<proteinExistence type="predicted"/>
<dbReference type="CDD" id="cd03794">
    <property type="entry name" value="GT4_WbuB-like"/>
    <property type="match status" value="1"/>
</dbReference>
<dbReference type="SUPFAM" id="SSF53756">
    <property type="entry name" value="UDP-Glycosyltransferase/glycogen phosphorylase"/>
    <property type="match status" value="1"/>
</dbReference>
<dbReference type="GO" id="GO:0016758">
    <property type="term" value="F:hexosyltransferase activity"/>
    <property type="evidence" value="ECO:0007669"/>
    <property type="project" value="TreeGrafter"/>
</dbReference>
<keyword evidence="3" id="KW-1185">Reference proteome</keyword>
<feature type="domain" description="Glycosyltransferase subfamily 4-like N-terminal" evidence="1">
    <location>
        <begin position="28"/>
        <end position="192"/>
    </location>
</feature>
<keyword evidence="2" id="KW-0808">Transferase</keyword>
<accession>A0A1I5Y7R0</accession>
<dbReference type="EMBL" id="FOXS01000002">
    <property type="protein sequence ID" value="SFQ40271.1"/>
    <property type="molecule type" value="Genomic_DNA"/>
</dbReference>
<dbReference type="OrthoDB" id="9811902at2"/>